<protein>
    <recommendedName>
        <fullName evidence="8">Type IV secretion system protein VirB3</fullName>
    </recommendedName>
</protein>
<dbReference type="Pfam" id="PF05101">
    <property type="entry name" value="VirB3"/>
    <property type="match status" value="1"/>
</dbReference>
<evidence type="ECO:0000256" key="1">
    <source>
        <dbReference type="ARBA" id="ARBA00004370"/>
    </source>
</evidence>
<gene>
    <name evidence="6" type="ORF">BSTAB16_7756</name>
</gene>
<evidence type="ECO:0008006" key="8">
    <source>
        <dbReference type="Google" id="ProtNLM"/>
    </source>
</evidence>
<comment type="subcellular location">
    <subcellularLocation>
        <location evidence="1">Membrane</location>
    </subcellularLocation>
</comment>
<sequence>MSTEKTLYPSYAGLNRTAMQWGIPLLPGLAVFVASMFFSLAGAAFMGPGGFVLGLPGVPIIMYFKHVCATDDQALRITWFELMCVLRRKNASLFGKTYTLAPMRYGRSYRQIREQLARPLSLELQERFIARFKAELEEERLATEAEGVL</sequence>
<dbReference type="EMBL" id="LR025745">
    <property type="protein sequence ID" value="VBB17536.1"/>
    <property type="molecule type" value="Genomic_DNA"/>
</dbReference>
<dbReference type="GeneID" id="39468053"/>
<evidence type="ECO:0000313" key="6">
    <source>
        <dbReference type="EMBL" id="VBB17536.1"/>
    </source>
</evidence>
<evidence type="ECO:0000256" key="5">
    <source>
        <dbReference type="SAM" id="Phobius"/>
    </source>
</evidence>
<reference evidence="6 7" key="1">
    <citation type="submission" date="2017-11" db="EMBL/GenBank/DDBJ databases">
        <authorList>
            <person name="Seth-Smith MB H."/>
        </authorList>
    </citation>
    <scope>NUCLEOTIDE SEQUENCE [LARGE SCALE GENOMIC DNA]</scope>
    <source>
        <strain evidence="6">E</strain>
        <plasmid evidence="7">iv</plasmid>
    </source>
</reference>
<keyword evidence="6" id="KW-0614">Plasmid</keyword>
<accession>A0AAJ5T9B0</accession>
<keyword evidence="2 5" id="KW-0812">Transmembrane</keyword>
<dbReference type="GO" id="GO:0016020">
    <property type="term" value="C:membrane"/>
    <property type="evidence" value="ECO:0007669"/>
    <property type="project" value="UniProtKB-SubCell"/>
</dbReference>
<organism evidence="6 7">
    <name type="scientific">Burkholderia stabilis</name>
    <dbReference type="NCBI Taxonomy" id="95485"/>
    <lineage>
        <taxon>Bacteria</taxon>
        <taxon>Pseudomonadati</taxon>
        <taxon>Pseudomonadota</taxon>
        <taxon>Betaproteobacteria</taxon>
        <taxon>Burkholderiales</taxon>
        <taxon>Burkholderiaceae</taxon>
        <taxon>Burkholderia</taxon>
        <taxon>Burkholderia cepacia complex</taxon>
    </lineage>
</organism>
<dbReference type="AlphaFoldDB" id="A0AAJ5T9B0"/>
<evidence type="ECO:0000256" key="4">
    <source>
        <dbReference type="ARBA" id="ARBA00023136"/>
    </source>
</evidence>
<proteinExistence type="predicted"/>
<keyword evidence="7" id="KW-1185">Reference proteome</keyword>
<evidence type="ECO:0000313" key="7">
    <source>
        <dbReference type="Proteomes" id="UP000268684"/>
    </source>
</evidence>
<dbReference type="Proteomes" id="UP000268684">
    <property type="component" value="Plasmid IV"/>
</dbReference>
<keyword evidence="3 5" id="KW-1133">Transmembrane helix</keyword>
<keyword evidence="4 5" id="KW-0472">Membrane</keyword>
<geneLocation type="plasmid" evidence="7">
    <name>iv</name>
</geneLocation>
<name>A0AAJ5T9B0_9BURK</name>
<evidence type="ECO:0000256" key="3">
    <source>
        <dbReference type="ARBA" id="ARBA00022989"/>
    </source>
</evidence>
<dbReference type="InterPro" id="IPR007792">
    <property type="entry name" value="T4SS_VirB3/TrbD/AvhB"/>
</dbReference>
<evidence type="ECO:0000256" key="2">
    <source>
        <dbReference type="ARBA" id="ARBA00022692"/>
    </source>
</evidence>
<dbReference type="RefSeq" id="WP_122174146.1">
    <property type="nucleotide sequence ID" value="NZ_LR025745.1"/>
</dbReference>
<feature type="transmembrane region" description="Helical" evidence="5">
    <location>
        <begin position="29"/>
        <end position="55"/>
    </location>
</feature>